<evidence type="ECO:0000259" key="7">
    <source>
        <dbReference type="PROSITE" id="PS50110"/>
    </source>
</evidence>
<dbReference type="EMBL" id="BONP01000002">
    <property type="protein sequence ID" value="GIG38719.1"/>
    <property type="molecule type" value="Genomic_DNA"/>
</dbReference>
<evidence type="ECO:0000313" key="8">
    <source>
        <dbReference type="EMBL" id="GIG38719.1"/>
    </source>
</evidence>
<feature type="domain" description="Response regulatory" evidence="7">
    <location>
        <begin position="19"/>
        <end position="135"/>
    </location>
</feature>
<dbReference type="PROSITE" id="PS00622">
    <property type="entry name" value="HTH_LUXR_1"/>
    <property type="match status" value="1"/>
</dbReference>
<dbReference type="InterPro" id="IPR001789">
    <property type="entry name" value="Sig_transdc_resp-reg_receiver"/>
</dbReference>
<keyword evidence="4" id="KW-0804">Transcription</keyword>
<dbReference type="InterPro" id="IPR039420">
    <property type="entry name" value="WalR-like"/>
</dbReference>
<evidence type="ECO:0000256" key="1">
    <source>
        <dbReference type="ARBA" id="ARBA00022553"/>
    </source>
</evidence>
<dbReference type="InterPro" id="IPR011006">
    <property type="entry name" value="CheY-like_superfamily"/>
</dbReference>
<keyword evidence="3 8" id="KW-0238">DNA-binding</keyword>
<dbReference type="Pfam" id="PF00196">
    <property type="entry name" value="GerE"/>
    <property type="match status" value="1"/>
</dbReference>
<dbReference type="PROSITE" id="PS50110">
    <property type="entry name" value="RESPONSE_REGULATORY"/>
    <property type="match status" value="1"/>
</dbReference>
<dbReference type="SUPFAM" id="SSF46894">
    <property type="entry name" value="C-terminal effector domain of the bipartite response regulators"/>
    <property type="match status" value="1"/>
</dbReference>
<dbReference type="CDD" id="cd17535">
    <property type="entry name" value="REC_NarL-like"/>
    <property type="match status" value="1"/>
</dbReference>
<keyword evidence="1 5" id="KW-0597">Phosphoprotein</keyword>
<dbReference type="Gene3D" id="3.40.50.2300">
    <property type="match status" value="1"/>
</dbReference>
<sequence>MSGTQERSTTDATGLTRTRVVLVDDETLVRVGLRLILGADPGIEIVGEASDGLEALDVVRATSPDVVLMDIRMPRLDGLAATERLLAEQPDARVVILTTFDTDEMVLGALRLGAAGFLLKDTPPALIVRHVQDAGAGRTTLSPSVTDRLIASVTRQPKDERREIARQRLDGLTERERDVARAIGRGLSNTEIASELFITVATVKTHISRILEKMPADNRTHIAICVHEAGDV</sequence>
<evidence type="ECO:0000256" key="3">
    <source>
        <dbReference type="ARBA" id="ARBA00023125"/>
    </source>
</evidence>
<dbReference type="SMART" id="SM00448">
    <property type="entry name" value="REC"/>
    <property type="match status" value="1"/>
</dbReference>
<evidence type="ECO:0000259" key="6">
    <source>
        <dbReference type="PROSITE" id="PS50043"/>
    </source>
</evidence>
<dbReference type="SMART" id="SM00421">
    <property type="entry name" value="HTH_LUXR"/>
    <property type="match status" value="1"/>
</dbReference>
<keyword evidence="2" id="KW-0805">Transcription regulation</keyword>
<dbReference type="GO" id="GO:0003677">
    <property type="term" value="F:DNA binding"/>
    <property type="evidence" value="ECO:0007669"/>
    <property type="project" value="UniProtKB-KW"/>
</dbReference>
<feature type="domain" description="HTH luxR-type" evidence="6">
    <location>
        <begin position="165"/>
        <end position="230"/>
    </location>
</feature>
<dbReference type="InterPro" id="IPR058245">
    <property type="entry name" value="NreC/VraR/RcsB-like_REC"/>
</dbReference>
<evidence type="ECO:0000256" key="4">
    <source>
        <dbReference type="ARBA" id="ARBA00023163"/>
    </source>
</evidence>
<evidence type="ECO:0000313" key="9">
    <source>
        <dbReference type="Proteomes" id="UP000614741"/>
    </source>
</evidence>
<evidence type="ECO:0000256" key="5">
    <source>
        <dbReference type="PROSITE-ProRule" id="PRU00169"/>
    </source>
</evidence>
<dbReference type="PROSITE" id="PS50043">
    <property type="entry name" value="HTH_LUXR_2"/>
    <property type="match status" value="1"/>
</dbReference>
<dbReference type="SUPFAM" id="SSF52172">
    <property type="entry name" value="CheY-like"/>
    <property type="match status" value="1"/>
</dbReference>
<dbReference type="PANTHER" id="PTHR43214">
    <property type="entry name" value="TWO-COMPONENT RESPONSE REGULATOR"/>
    <property type="match status" value="1"/>
</dbReference>
<evidence type="ECO:0000256" key="2">
    <source>
        <dbReference type="ARBA" id="ARBA00023015"/>
    </source>
</evidence>
<gene>
    <name evidence="8" type="ORF">Cph01nite_04810</name>
</gene>
<dbReference type="Pfam" id="PF00072">
    <property type="entry name" value="Response_reg"/>
    <property type="match status" value="1"/>
</dbReference>
<dbReference type="InterPro" id="IPR016032">
    <property type="entry name" value="Sig_transdc_resp-reg_C-effctor"/>
</dbReference>
<dbReference type="Proteomes" id="UP000614741">
    <property type="component" value="Unassembled WGS sequence"/>
</dbReference>
<accession>A0ABQ4DH85</accession>
<dbReference type="CDD" id="cd06170">
    <property type="entry name" value="LuxR_C_like"/>
    <property type="match status" value="1"/>
</dbReference>
<dbReference type="PANTHER" id="PTHR43214:SF24">
    <property type="entry name" value="TRANSCRIPTIONAL REGULATORY PROTEIN NARL-RELATED"/>
    <property type="match status" value="1"/>
</dbReference>
<proteinExistence type="predicted"/>
<dbReference type="PRINTS" id="PR00038">
    <property type="entry name" value="HTHLUXR"/>
</dbReference>
<dbReference type="InterPro" id="IPR000792">
    <property type="entry name" value="Tscrpt_reg_LuxR_C"/>
</dbReference>
<reference evidence="8 9" key="1">
    <citation type="submission" date="2021-01" db="EMBL/GenBank/DDBJ databases">
        <title>Whole genome shotgun sequence of Cellulomonas phragmiteti NBRC 110785.</title>
        <authorList>
            <person name="Komaki H."/>
            <person name="Tamura T."/>
        </authorList>
    </citation>
    <scope>NUCLEOTIDE SEQUENCE [LARGE SCALE GENOMIC DNA]</scope>
    <source>
        <strain evidence="8 9">NBRC 110785</strain>
    </source>
</reference>
<organism evidence="8 9">
    <name type="scientific">Cellulomonas phragmiteti</name>
    <dbReference type="NCBI Taxonomy" id="478780"/>
    <lineage>
        <taxon>Bacteria</taxon>
        <taxon>Bacillati</taxon>
        <taxon>Actinomycetota</taxon>
        <taxon>Actinomycetes</taxon>
        <taxon>Micrococcales</taxon>
        <taxon>Cellulomonadaceae</taxon>
        <taxon>Cellulomonas</taxon>
    </lineage>
</organism>
<protein>
    <submittedName>
        <fullName evidence="8">DNA-binding response regulator</fullName>
    </submittedName>
</protein>
<feature type="modified residue" description="4-aspartylphosphate" evidence="5">
    <location>
        <position position="70"/>
    </location>
</feature>
<comment type="caution">
    <text evidence="8">The sequence shown here is derived from an EMBL/GenBank/DDBJ whole genome shotgun (WGS) entry which is preliminary data.</text>
</comment>
<dbReference type="RefSeq" id="WP_203670782.1">
    <property type="nucleotide sequence ID" value="NZ_BONP01000002.1"/>
</dbReference>
<keyword evidence="9" id="KW-1185">Reference proteome</keyword>
<name>A0ABQ4DH85_9CELL</name>